<dbReference type="PANTHER" id="PTHR31836">
    <property type="match status" value="1"/>
</dbReference>
<protein>
    <recommendedName>
        <fullName evidence="6">RlpA-like protein double-psi beta-barrel domain-containing protein</fullName>
    </recommendedName>
</protein>
<dbReference type="EMBL" id="SDIL01000034">
    <property type="protein sequence ID" value="RXK39244.1"/>
    <property type="molecule type" value="Genomic_DNA"/>
</dbReference>
<dbReference type="VEuPathDB" id="FungiDB:TREMEDRAFT_55968"/>
<proteinExistence type="predicted"/>
<dbReference type="SUPFAM" id="SSF50685">
    <property type="entry name" value="Barwin-like endoglucanases"/>
    <property type="match status" value="1"/>
</dbReference>
<dbReference type="OrthoDB" id="623670at2759"/>
<dbReference type="InterPro" id="IPR051477">
    <property type="entry name" value="Expansin_CellWall"/>
</dbReference>
<feature type="compositionally biased region" description="Low complexity" evidence="2">
    <location>
        <begin position="317"/>
        <end position="365"/>
    </location>
</feature>
<keyword evidence="1 3" id="KW-0732">Signal</keyword>
<dbReference type="PANTHER" id="PTHR31836:SF28">
    <property type="entry name" value="SRCR DOMAIN-CONTAINING PROTEIN-RELATED"/>
    <property type="match status" value="1"/>
</dbReference>
<dbReference type="STRING" id="5217.A0A4Q1BN18"/>
<feature type="signal peptide" evidence="3">
    <location>
        <begin position="1"/>
        <end position="17"/>
    </location>
</feature>
<comment type="caution">
    <text evidence="4">The sequence shown here is derived from an EMBL/GenBank/DDBJ whole genome shotgun (WGS) entry which is preliminary data.</text>
</comment>
<accession>A0A4Q1BN18</accession>
<gene>
    <name evidence="4" type="ORF">M231_03464</name>
</gene>
<feature type="region of interest" description="Disordered" evidence="2">
    <location>
        <begin position="238"/>
        <end position="300"/>
    </location>
</feature>
<evidence type="ECO:0000256" key="2">
    <source>
        <dbReference type="SAM" id="MobiDB-lite"/>
    </source>
</evidence>
<name>A0A4Q1BN18_TREME</name>
<evidence type="ECO:0000256" key="3">
    <source>
        <dbReference type="SAM" id="SignalP"/>
    </source>
</evidence>
<feature type="region of interest" description="Disordered" evidence="2">
    <location>
        <begin position="148"/>
        <end position="219"/>
    </location>
</feature>
<sequence>MFLPILVLLPLLLSTTGAPAPAAEAYNPFYPPTIDQPQLDSRAALEAAGRAAIPAHRGRSLLFGPKHGLTKIMRSPLLRKAQVKGKQGIKRQVRRRKFCVVGPTSTGSANATLISSSLDMSSSTGMTTSVGMTSSFVLSTTIQSSTFASPMISSSPAPSTQASTISSSASTSTSLTDPTPSTSSSEPVMSSSVTQASSSLSSASTIPPSSSNPAFSSSERSSVLSTSTSLSLSEPLSSSLAASSSSEVPSTSSTSVEPTSSISSTTSSKPVISSSASSSTSTSSTFSSSSTPLPTSTSISTSTSTAISVFTTTSTFTSTEDSTSTSTSTTSEVPTSVFTSTLDASTTTSPSSTTSAADSSPTWTSGDPDGNGPFSGWGTWFDVGLGACGWYNVPADAMVAASADIWNMWPGATDNPNNNPICGKHLEITHGGKSLVVEVTDQCPSCDLRSLDLSRGVFEHFASLDVGLFSDGYTGNITWSWVEGSGSLPQLPVS</sequence>
<dbReference type="Proteomes" id="UP000289152">
    <property type="component" value="Unassembled WGS sequence"/>
</dbReference>
<dbReference type="VEuPathDB" id="FungiDB:TREMEDRAFT_25303"/>
<evidence type="ECO:0000313" key="5">
    <source>
        <dbReference type="Proteomes" id="UP000289152"/>
    </source>
</evidence>
<reference evidence="4 5" key="1">
    <citation type="submission" date="2016-06" db="EMBL/GenBank/DDBJ databases">
        <title>Evolution of pathogenesis and genome organization in the Tremellales.</title>
        <authorList>
            <person name="Cuomo C."/>
            <person name="Litvintseva A."/>
            <person name="Heitman J."/>
            <person name="Chen Y."/>
            <person name="Sun S."/>
            <person name="Springer D."/>
            <person name="Dromer F."/>
            <person name="Young S."/>
            <person name="Zeng Q."/>
            <person name="Chapman S."/>
            <person name="Gujja S."/>
            <person name="Saif S."/>
            <person name="Birren B."/>
        </authorList>
    </citation>
    <scope>NUCLEOTIDE SEQUENCE [LARGE SCALE GENOMIC DNA]</scope>
    <source>
        <strain evidence="4 5">ATCC 28783</strain>
    </source>
</reference>
<dbReference type="InParanoid" id="A0A4Q1BN18"/>
<dbReference type="CDD" id="cd22191">
    <property type="entry name" value="DPBB_RlpA_EXP_N-like"/>
    <property type="match status" value="1"/>
</dbReference>
<feature type="chain" id="PRO_5020701786" description="RlpA-like protein double-psi beta-barrel domain-containing protein" evidence="3">
    <location>
        <begin position="18"/>
        <end position="494"/>
    </location>
</feature>
<organism evidence="4 5">
    <name type="scientific">Tremella mesenterica</name>
    <name type="common">Jelly fungus</name>
    <dbReference type="NCBI Taxonomy" id="5217"/>
    <lineage>
        <taxon>Eukaryota</taxon>
        <taxon>Fungi</taxon>
        <taxon>Dikarya</taxon>
        <taxon>Basidiomycota</taxon>
        <taxon>Agaricomycotina</taxon>
        <taxon>Tremellomycetes</taxon>
        <taxon>Tremellales</taxon>
        <taxon>Tremellaceae</taxon>
        <taxon>Tremella</taxon>
    </lineage>
</organism>
<evidence type="ECO:0000256" key="1">
    <source>
        <dbReference type="ARBA" id="ARBA00022729"/>
    </source>
</evidence>
<evidence type="ECO:0000313" key="4">
    <source>
        <dbReference type="EMBL" id="RXK39244.1"/>
    </source>
</evidence>
<feature type="region of interest" description="Disordered" evidence="2">
    <location>
        <begin position="317"/>
        <end position="371"/>
    </location>
</feature>
<keyword evidence="5" id="KW-1185">Reference proteome</keyword>
<dbReference type="AlphaFoldDB" id="A0A4Q1BN18"/>
<dbReference type="Gene3D" id="2.40.40.10">
    <property type="entry name" value="RlpA-like domain"/>
    <property type="match status" value="1"/>
</dbReference>
<dbReference type="InterPro" id="IPR036908">
    <property type="entry name" value="RlpA-like_sf"/>
</dbReference>
<evidence type="ECO:0008006" key="6">
    <source>
        <dbReference type="Google" id="ProtNLM"/>
    </source>
</evidence>